<dbReference type="PANTHER" id="PTHR45138">
    <property type="entry name" value="REGULATORY COMPONENTS OF SENSORY TRANSDUCTION SYSTEM"/>
    <property type="match status" value="1"/>
</dbReference>
<dbReference type="PANTHER" id="PTHR45138:SF9">
    <property type="entry name" value="DIGUANYLATE CYCLASE DGCM-RELATED"/>
    <property type="match status" value="1"/>
</dbReference>
<dbReference type="GO" id="GO:0043709">
    <property type="term" value="P:cell adhesion involved in single-species biofilm formation"/>
    <property type="evidence" value="ECO:0007669"/>
    <property type="project" value="TreeGrafter"/>
</dbReference>
<dbReference type="InterPro" id="IPR000160">
    <property type="entry name" value="GGDEF_dom"/>
</dbReference>
<dbReference type="EMBL" id="CP001104">
    <property type="protein sequence ID" value="ACR72371.1"/>
    <property type="molecule type" value="Genomic_DNA"/>
</dbReference>
<dbReference type="eggNOG" id="COG2199">
    <property type="taxonomic scope" value="Bacteria"/>
</dbReference>
<gene>
    <name evidence="2" type="ordered locus">EUBELI_01376</name>
</gene>
<feature type="domain" description="GGDEF" evidence="1">
    <location>
        <begin position="289"/>
        <end position="421"/>
    </location>
</feature>
<accession>C4Z1L0</accession>
<dbReference type="GO" id="GO:0052621">
    <property type="term" value="F:diguanylate cyclase activity"/>
    <property type="evidence" value="ECO:0007669"/>
    <property type="project" value="TreeGrafter"/>
</dbReference>
<dbReference type="GO" id="GO:0016829">
    <property type="term" value="F:lyase activity"/>
    <property type="evidence" value="ECO:0007669"/>
    <property type="project" value="UniProtKB-KW"/>
</dbReference>
<dbReference type="CDD" id="cd01949">
    <property type="entry name" value="GGDEF"/>
    <property type="match status" value="1"/>
</dbReference>
<dbReference type="GO" id="GO:1902201">
    <property type="term" value="P:negative regulation of bacterial-type flagellum-dependent cell motility"/>
    <property type="evidence" value="ECO:0007669"/>
    <property type="project" value="TreeGrafter"/>
</dbReference>
<reference evidence="2 3" key="1">
    <citation type="journal article" date="2009" name="Proc. Natl. Acad. Sci. U.S.A.">
        <title>Characterizing a model human gut microbiota composed of members of its two dominant bacterial phyla.</title>
        <authorList>
            <person name="Mahowald M.A."/>
            <person name="Rey F.E."/>
            <person name="Seedorf H."/>
            <person name="Turnbaugh P.J."/>
            <person name="Fulton R.S."/>
            <person name="Wollam A."/>
            <person name="Shah N."/>
            <person name="Wang C."/>
            <person name="Magrini V."/>
            <person name="Wilson R.K."/>
            <person name="Cantarel B.L."/>
            <person name="Coutinho P.M."/>
            <person name="Henrissat B."/>
            <person name="Crock L.W."/>
            <person name="Russell A."/>
            <person name="Verberkmoes N.C."/>
            <person name="Hettich R.L."/>
            <person name="Gordon J.I."/>
        </authorList>
    </citation>
    <scope>NUCLEOTIDE SEQUENCE [LARGE SCALE GENOMIC DNA]</scope>
    <source>
        <strain evidence="3">ATCC 27750 / DSM 3376 / VPI C15-48 / C15-B4</strain>
    </source>
</reference>
<dbReference type="NCBIfam" id="TIGR00254">
    <property type="entry name" value="GGDEF"/>
    <property type="match status" value="1"/>
</dbReference>
<dbReference type="GeneID" id="41356083"/>
<dbReference type="KEGG" id="eel:EUBELI_01376"/>
<evidence type="ECO:0000313" key="3">
    <source>
        <dbReference type="Proteomes" id="UP000001476"/>
    </source>
</evidence>
<evidence type="ECO:0000313" key="2">
    <source>
        <dbReference type="EMBL" id="ACR72371.1"/>
    </source>
</evidence>
<sequence length="602" mass="69522">MRKYELDISYEGNMPNEVEFTLDDRYVVKIGDERFYNLMGETMLSAFNGLVHPDDVTTFEHFVNSDMSEEYCVVRCLIKNGTYRWMLLLKKKIYNVGSERMVKLVAQDIIVISNDFDMYYHRVRKYRALMNVIEEKIFEYDPETRMLTIYCYRNNKSEIFERMDLIEWRDACINKGYVTNDDVIHFEALCTSILSGMSSFTVKFSSSIMSRGERVDNLVFNGQALMIESDKRLTVGVISEPDKRTRVVQEHTDMDEAKLDSATGIYNKKAITDMITEEINKAAVENKNRQMYLMILDIDNFKRVNDSYGHYFGDEVIKSFADSLRMSVGGRGLVGRIGGDEFMVLLKDVSVEEIRIMLKSMRKGLKMLLAQKQPEYLFSTSIGISQFSKDGTDFETLFKIADAALYIAKEKGKDRYIIYDYDKHGDILADMKHDIAFGNEFMKPMAKYELAANIVMKVSLGQMKVMDVLSEIMDKLNIHGISIFAGNDMKCIYSTGHYKIKVENASYIYKDGYESHFDEYGINCVNNIASLTINFPEAFGRLRDNNICSFVQMKTMGNDEQEYTFEFDIFGTNRRKWSDTDISMLKMIVLGMTNAISGRLTD</sequence>
<protein>
    <submittedName>
        <fullName evidence="2">Histidine ammonia-lyase</fullName>
    </submittedName>
</protein>
<dbReference type="SUPFAM" id="SSF55073">
    <property type="entry name" value="Nucleotide cyclase"/>
    <property type="match status" value="1"/>
</dbReference>
<dbReference type="Proteomes" id="UP000001476">
    <property type="component" value="Chromosome"/>
</dbReference>
<keyword evidence="3" id="KW-1185">Reference proteome</keyword>
<dbReference type="InterPro" id="IPR029787">
    <property type="entry name" value="Nucleotide_cyclase"/>
</dbReference>
<evidence type="ECO:0000259" key="1">
    <source>
        <dbReference type="PROSITE" id="PS50887"/>
    </source>
</evidence>
<dbReference type="SMART" id="SM00267">
    <property type="entry name" value="GGDEF"/>
    <property type="match status" value="1"/>
</dbReference>
<dbReference type="InterPro" id="IPR043128">
    <property type="entry name" value="Rev_trsase/Diguanyl_cyclase"/>
</dbReference>
<dbReference type="PROSITE" id="PS50887">
    <property type="entry name" value="GGDEF"/>
    <property type="match status" value="1"/>
</dbReference>
<proteinExistence type="predicted"/>
<name>C4Z1L0_LACE2</name>
<dbReference type="RefSeq" id="WP_012739606.1">
    <property type="nucleotide sequence ID" value="NC_012778.1"/>
</dbReference>
<organism evidence="2 3">
    <name type="scientific">Lachnospira eligens (strain ATCC 27750 / DSM 3376 / VPI C15-48 / C15-B4)</name>
    <name type="common">Eubacterium eligens</name>
    <dbReference type="NCBI Taxonomy" id="515620"/>
    <lineage>
        <taxon>Bacteria</taxon>
        <taxon>Bacillati</taxon>
        <taxon>Bacillota</taxon>
        <taxon>Clostridia</taxon>
        <taxon>Lachnospirales</taxon>
        <taxon>Lachnospiraceae</taxon>
        <taxon>Lachnospira</taxon>
    </lineage>
</organism>
<dbReference type="InterPro" id="IPR050469">
    <property type="entry name" value="Diguanylate_Cyclase"/>
</dbReference>
<dbReference type="AlphaFoldDB" id="C4Z1L0"/>
<dbReference type="Gene3D" id="3.30.70.270">
    <property type="match status" value="1"/>
</dbReference>
<dbReference type="GO" id="GO:0005886">
    <property type="term" value="C:plasma membrane"/>
    <property type="evidence" value="ECO:0007669"/>
    <property type="project" value="TreeGrafter"/>
</dbReference>
<dbReference type="Pfam" id="PF00990">
    <property type="entry name" value="GGDEF"/>
    <property type="match status" value="1"/>
</dbReference>
<keyword evidence="2" id="KW-0456">Lyase</keyword>
<dbReference type="STRING" id="515620.EUBELI_01376"/>
<dbReference type="HOGENOM" id="CLU_031527_0_0_9"/>